<name>A0AAD4PCC3_PERFH</name>
<gene>
    <name evidence="1" type="ORF">C2S53_013358</name>
</gene>
<reference evidence="1 2" key="1">
    <citation type="journal article" date="2021" name="Nat. Commun.">
        <title>Incipient diploidization of the medicinal plant Perilla within 10,000 years.</title>
        <authorList>
            <person name="Zhang Y."/>
            <person name="Shen Q."/>
            <person name="Leng L."/>
            <person name="Zhang D."/>
            <person name="Chen S."/>
            <person name="Shi Y."/>
            <person name="Ning Z."/>
            <person name="Chen S."/>
        </authorList>
    </citation>
    <scope>NUCLEOTIDE SEQUENCE [LARGE SCALE GENOMIC DNA]</scope>
    <source>
        <strain evidence="2">cv. PC099</strain>
    </source>
</reference>
<accession>A0AAD4PCC3</accession>
<dbReference type="AlphaFoldDB" id="A0AAD4PCC3"/>
<dbReference type="Proteomes" id="UP001190926">
    <property type="component" value="Unassembled WGS sequence"/>
</dbReference>
<comment type="caution">
    <text evidence="1">The sequence shown here is derived from an EMBL/GenBank/DDBJ whole genome shotgun (WGS) entry which is preliminary data.</text>
</comment>
<keyword evidence="2" id="KW-1185">Reference proteome</keyword>
<sequence>MDDSVNYEMIQDRLSELLDTLIFDILWLLPMTDLVKTTLKSLTIDGRDHLIDECAIKQILCGSPNLEQLSMLIMENYENLSVQSTSLRELVIEKPMDHCLLYNLSTDTELRIWTPNLETLNIGGVPYSECLLMDVSLLTRVNLWFSRPPYNVDNLFCWNGFLGKTLSQILPTIQHVEWVELSDWCIKVIRVMKNK</sequence>
<evidence type="ECO:0000313" key="1">
    <source>
        <dbReference type="EMBL" id="KAH6834071.1"/>
    </source>
</evidence>
<protein>
    <submittedName>
        <fullName evidence="1">Uncharacterized protein</fullName>
    </submittedName>
</protein>
<dbReference type="EMBL" id="SDAM02000053">
    <property type="protein sequence ID" value="KAH6834071.1"/>
    <property type="molecule type" value="Genomic_DNA"/>
</dbReference>
<organism evidence="1 2">
    <name type="scientific">Perilla frutescens var. hirtella</name>
    <name type="common">Perilla citriodora</name>
    <name type="synonym">Perilla setoyensis</name>
    <dbReference type="NCBI Taxonomy" id="608512"/>
    <lineage>
        <taxon>Eukaryota</taxon>
        <taxon>Viridiplantae</taxon>
        <taxon>Streptophyta</taxon>
        <taxon>Embryophyta</taxon>
        <taxon>Tracheophyta</taxon>
        <taxon>Spermatophyta</taxon>
        <taxon>Magnoliopsida</taxon>
        <taxon>eudicotyledons</taxon>
        <taxon>Gunneridae</taxon>
        <taxon>Pentapetalae</taxon>
        <taxon>asterids</taxon>
        <taxon>lamiids</taxon>
        <taxon>Lamiales</taxon>
        <taxon>Lamiaceae</taxon>
        <taxon>Nepetoideae</taxon>
        <taxon>Elsholtzieae</taxon>
        <taxon>Perilla</taxon>
    </lineage>
</organism>
<proteinExistence type="predicted"/>
<evidence type="ECO:0000313" key="2">
    <source>
        <dbReference type="Proteomes" id="UP001190926"/>
    </source>
</evidence>